<evidence type="ECO:0000256" key="2">
    <source>
        <dbReference type="SAM" id="MobiDB-lite"/>
    </source>
</evidence>
<comment type="caution">
    <text evidence="4">The sequence shown here is derived from an EMBL/GenBank/DDBJ whole genome shotgun (WGS) entry which is preliminary data.</text>
</comment>
<proteinExistence type="inferred from homology"/>
<dbReference type="EMBL" id="BACD03000002">
    <property type="protein sequence ID" value="GAO46096.1"/>
    <property type="molecule type" value="Genomic_DNA"/>
</dbReference>
<dbReference type="CDD" id="cd00377">
    <property type="entry name" value="ICL_PEPM"/>
    <property type="match status" value="1"/>
</dbReference>
<dbReference type="Pfam" id="PF13714">
    <property type="entry name" value="PEP_mutase"/>
    <property type="match status" value="1"/>
</dbReference>
<dbReference type="PROSITE" id="PS00161">
    <property type="entry name" value="ISOCITRATE_LYASE"/>
    <property type="match status" value="1"/>
</dbReference>
<name>A0A0E9N8S0_SAICN</name>
<dbReference type="InterPro" id="IPR018523">
    <property type="entry name" value="Isocitrate_lyase_ph_CS"/>
</dbReference>
<dbReference type="PANTHER" id="PTHR42905">
    <property type="entry name" value="PHOSPHOENOLPYRUVATE CARBOXYLASE"/>
    <property type="match status" value="1"/>
</dbReference>
<reference evidence="4 5" key="2">
    <citation type="journal article" date="2014" name="J. Gen. Appl. Microbiol.">
        <title>The early diverging ascomycetous budding yeast Saitoella complicata has three histone deacetylases belonging to the Clr6, Hos2, and Rpd3 lineages.</title>
        <authorList>
            <person name="Nishida H."/>
            <person name="Matsumoto T."/>
            <person name="Kondo S."/>
            <person name="Hamamoto M."/>
            <person name="Yoshikawa H."/>
        </authorList>
    </citation>
    <scope>NUCLEOTIDE SEQUENCE [LARGE SCALE GENOMIC DNA]</scope>
    <source>
        <strain evidence="4 5">NRRL Y-17804</strain>
    </source>
</reference>
<evidence type="ECO:0000256" key="1">
    <source>
        <dbReference type="ARBA" id="ARBA00061405"/>
    </source>
</evidence>
<dbReference type="InterPro" id="IPR015813">
    <property type="entry name" value="Pyrv/PenolPyrv_kinase-like_dom"/>
</dbReference>
<dbReference type="Proteomes" id="UP000033140">
    <property type="component" value="Unassembled WGS sequence"/>
</dbReference>
<accession>A0A0E9N8S0</accession>
<dbReference type="FunFam" id="3.20.20.60:FF:000009">
    <property type="entry name" value="2-methylisocitrate lyase"/>
    <property type="match status" value="1"/>
</dbReference>
<evidence type="ECO:0000313" key="5">
    <source>
        <dbReference type="Proteomes" id="UP000033140"/>
    </source>
</evidence>
<dbReference type="STRING" id="698492.A0A0E9N8S0"/>
<dbReference type="PANTHER" id="PTHR42905:SF2">
    <property type="entry name" value="PHOSPHOENOLPYRUVATE CARBOXYLASE FAMILY PROTEIN"/>
    <property type="match status" value="1"/>
</dbReference>
<feature type="region of interest" description="Disordered" evidence="2">
    <location>
        <begin position="364"/>
        <end position="390"/>
    </location>
</feature>
<evidence type="ECO:0000313" key="4">
    <source>
        <dbReference type="EMBL" id="GAO46096.1"/>
    </source>
</evidence>
<dbReference type="InterPro" id="IPR039556">
    <property type="entry name" value="ICL/PEPM"/>
</dbReference>
<feature type="domain" description="Fcf2 pre-rRNA processing C-terminal" evidence="3">
    <location>
        <begin position="510"/>
        <end position="603"/>
    </location>
</feature>
<dbReference type="GO" id="GO:0016833">
    <property type="term" value="F:oxo-acid-lyase activity"/>
    <property type="evidence" value="ECO:0007669"/>
    <property type="project" value="UniProtKB-ARBA"/>
</dbReference>
<reference evidence="4 5" key="3">
    <citation type="journal article" date="2015" name="Genome Announc.">
        <title>Draft Genome Sequence of the Archiascomycetous Yeast Saitoella complicata.</title>
        <authorList>
            <person name="Yamauchi K."/>
            <person name="Kondo S."/>
            <person name="Hamamoto M."/>
            <person name="Takahashi Y."/>
            <person name="Ogura Y."/>
            <person name="Hayashi T."/>
            <person name="Nishida H."/>
        </authorList>
    </citation>
    <scope>NUCLEOTIDE SEQUENCE [LARGE SCALE GENOMIC DNA]</scope>
    <source>
        <strain evidence="4 5">NRRL Y-17804</strain>
    </source>
</reference>
<sequence>MSDGHEFASTYNQVLQDPYTSTMTPPAQKLREFLADPSKTVVLPGVYDGISARVAMSVGFDALYMTGAGTAASTTGHPDLGIAGQDDFVRNANMITDVAGDVPVICDADTGFGGPLNAARTIKMYERAGVAALHIEDQVLPKRCGHLAGKIVVPLEDYLTKIRAVVAARSKGPTAPVIIARTDALQPNGLEDAVARLKAAFAEGAEVAFLEGLQSKEDAVTAIQELAPHPVLLNLATNGTTPNWTVTEAKQMGFKIVIFPLAGICAAAHALKTGYEEIKNEGTDVKTCNGMGPKEFFNVMGMQECIEFDKMAGGKAYNTKMQLRGGQRYDSPGPADPSLEGQFLELVNNHTAHIEGTSKVIELRSPARRARSQSPVKAMVSPSKSSHTLLADDDEEFSEEMMERLLGAATDNLQKKQQGGMEGDDEMSLEAPKLKDEDRSWLKFPKLNPGALPQPYVSTQGAKAKVAAEVIQRAAPKEEIVEDPVHGVSIHSRSITDNHVTKQEKQKQKDATVGKDWFDMPATELTPGIKRDLQLIKMRNVLDAKRHYRKDNSKTFPKYFQVGTIVEGPTEYYSARIPKSGRKETILGELLAETDRKEYFKRKYGDIQEKANNKTRWNKKTKMRS</sequence>
<evidence type="ECO:0000259" key="3">
    <source>
        <dbReference type="Pfam" id="PF08698"/>
    </source>
</evidence>
<dbReference type="Gene3D" id="3.20.20.60">
    <property type="entry name" value="Phosphoenolpyruvate-binding domains"/>
    <property type="match status" value="1"/>
</dbReference>
<dbReference type="AlphaFoldDB" id="A0A0E9N8S0"/>
<protein>
    <recommendedName>
        <fullName evidence="3">Fcf2 pre-rRNA processing C-terminal domain-containing protein</fullName>
    </recommendedName>
</protein>
<dbReference type="InterPro" id="IPR040442">
    <property type="entry name" value="Pyrv_kinase-like_dom_sf"/>
</dbReference>
<comment type="similarity">
    <text evidence="1">Belongs to the isocitrate lyase/PEP mutase superfamily.</text>
</comment>
<dbReference type="Pfam" id="PF08698">
    <property type="entry name" value="Fcf2"/>
    <property type="match status" value="1"/>
</dbReference>
<dbReference type="SUPFAM" id="SSF51621">
    <property type="entry name" value="Phosphoenolpyruvate/pyruvate domain"/>
    <property type="match status" value="1"/>
</dbReference>
<reference evidence="4 5" key="1">
    <citation type="journal article" date="2011" name="J. Gen. Appl. Microbiol.">
        <title>Draft genome sequencing of the enigmatic yeast Saitoella complicata.</title>
        <authorList>
            <person name="Nishida H."/>
            <person name="Hamamoto M."/>
            <person name="Sugiyama J."/>
        </authorList>
    </citation>
    <scope>NUCLEOTIDE SEQUENCE [LARGE SCALE GENOMIC DNA]</scope>
    <source>
        <strain evidence="4 5">NRRL Y-17804</strain>
    </source>
</reference>
<keyword evidence="5" id="KW-1185">Reference proteome</keyword>
<dbReference type="InterPro" id="IPR014810">
    <property type="entry name" value="Fcf2_C"/>
</dbReference>
<gene>
    <name evidence="4" type="ORF">G7K_0337-t1</name>
</gene>
<organism evidence="4 5">
    <name type="scientific">Saitoella complicata (strain BCRC 22490 / CBS 7301 / JCM 7358 / NBRC 10748 / NRRL Y-17804)</name>
    <dbReference type="NCBI Taxonomy" id="698492"/>
    <lineage>
        <taxon>Eukaryota</taxon>
        <taxon>Fungi</taxon>
        <taxon>Dikarya</taxon>
        <taxon>Ascomycota</taxon>
        <taxon>Taphrinomycotina</taxon>
        <taxon>Taphrinomycotina incertae sedis</taxon>
        <taxon>Saitoella</taxon>
    </lineage>
</organism>